<dbReference type="EMBL" id="BQNB010010963">
    <property type="protein sequence ID" value="GJS84288.1"/>
    <property type="molecule type" value="Genomic_DNA"/>
</dbReference>
<feature type="region of interest" description="Disordered" evidence="1">
    <location>
        <begin position="76"/>
        <end position="98"/>
    </location>
</feature>
<evidence type="ECO:0008006" key="4">
    <source>
        <dbReference type="Google" id="ProtNLM"/>
    </source>
</evidence>
<feature type="compositionally biased region" description="Basic and acidic residues" evidence="1">
    <location>
        <begin position="77"/>
        <end position="87"/>
    </location>
</feature>
<evidence type="ECO:0000313" key="2">
    <source>
        <dbReference type="EMBL" id="GJS84288.1"/>
    </source>
</evidence>
<dbReference type="Proteomes" id="UP001151760">
    <property type="component" value="Unassembled WGS sequence"/>
</dbReference>
<keyword evidence="3" id="KW-1185">Reference proteome</keyword>
<comment type="caution">
    <text evidence="2">The sequence shown here is derived from an EMBL/GenBank/DDBJ whole genome shotgun (WGS) entry which is preliminary data.</text>
</comment>
<evidence type="ECO:0000256" key="1">
    <source>
        <dbReference type="SAM" id="MobiDB-lite"/>
    </source>
</evidence>
<accession>A0ABQ4Z5R5</accession>
<organism evidence="2 3">
    <name type="scientific">Tanacetum coccineum</name>
    <dbReference type="NCBI Taxonomy" id="301880"/>
    <lineage>
        <taxon>Eukaryota</taxon>
        <taxon>Viridiplantae</taxon>
        <taxon>Streptophyta</taxon>
        <taxon>Embryophyta</taxon>
        <taxon>Tracheophyta</taxon>
        <taxon>Spermatophyta</taxon>
        <taxon>Magnoliopsida</taxon>
        <taxon>eudicotyledons</taxon>
        <taxon>Gunneridae</taxon>
        <taxon>Pentapetalae</taxon>
        <taxon>asterids</taxon>
        <taxon>campanulids</taxon>
        <taxon>Asterales</taxon>
        <taxon>Asteraceae</taxon>
        <taxon>Asteroideae</taxon>
        <taxon>Anthemideae</taxon>
        <taxon>Anthemidinae</taxon>
        <taxon>Tanacetum</taxon>
    </lineage>
</organism>
<gene>
    <name evidence="2" type="ORF">Tco_0750829</name>
</gene>
<sequence>MKGTDVESYTQRFQELILLCSRMVPDESDKVEKYIGVFHDSIQGSVMASKPKMLQEAIVLARSLMDQKILTYATRQAENKRKMDNKSRNNHVQQSPCG</sequence>
<name>A0ABQ4Z5R5_9ASTR</name>
<protein>
    <recommendedName>
        <fullName evidence="4">Reverse transcriptase domain-containing protein</fullName>
    </recommendedName>
</protein>
<reference evidence="2" key="2">
    <citation type="submission" date="2022-01" db="EMBL/GenBank/DDBJ databases">
        <authorList>
            <person name="Yamashiro T."/>
            <person name="Shiraishi A."/>
            <person name="Satake H."/>
            <person name="Nakayama K."/>
        </authorList>
    </citation>
    <scope>NUCLEOTIDE SEQUENCE</scope>
</reference>
<proteinExistence type="predicted"/>
<evidence type="ECO:0000313" key="3">
    <source>
        <dbReference type="Proteomes" id="UP001151760"/>
    </source>
</evidence>
<reference evidence="2" key="1">
    <citation type="journal article" date="2022" name="Int. J. Mol. Sci.">
        <title>Draft Genome of Tanacetum Coccineum: Genomic Comparison of Closely Related Tanacetum-Family Plants.</title>
        <authorList>
            <person name="Yamashiro T."/>
            <person name="Shiraishi A."/>
            <person name="Nakayama K."/>
            <person name="Satake H."/>
        </authorList>
    </citation>
    <scope>NUCLEOTIDE SEQUENCE</scope>
</reference>